<organism evidence="1 2">
    <name type="scientific">Coniosporium uncinatum</name>
    <dbReference type="NCBI Taxonomy" id="93489"/>
    <lineage>
        <taxon>Eukaryota</taxon>
        <taxon>Fungi</taxon>
        <taxon>Dikarya</taxon>
        <taxon>Ascomycota</taxon>
        <taxon>Pezizomycotina</taxon>
        <taxon>Dothideomycetes</taxon>
        <taxon>Dothideomycetes incertae sedis</taxon>
        <taxon>Coniosporium</taxon>
    </lineage>
</organism>
<dbReference type="Proteomes" id="UP001186974">
    <property type="component" value="Unassembled WGS sequence"/>
</dbReference>
<evidence type="ECO:0000313" key="1">
    <source>
        <dbReference type="EMBL" id="KAK3061361.1"/>
    </source>
</evidence>
<dbReference type="EMBL" id="JAWDJW010007891">
    <property type="protein sequence ID" value="KAK3061361.1"/>
    <property type="molecule type" value="Genomic_DNA"/>
</dbReference>
<evidence type="ECO:0000313" key="2">
    <source>
        <dbReference type="Proteomes" id="UP001186974"/>
    </source>
</evidence>
<accession>A0ACC3D3S6</accession>
<keyword evidence="2" id="KW-1185">Reference proteome</keyword>
<name>A0ACC3D3S6_9PEZI</name>
<protein>
    <submittedName>
        <fullName evidence="1">Uncharacterized protein</fullName>
    </submittedName>
</protein>
<proteinExistence type="predicted"/>
<reference evidence="1" key="1">
    <citation type="submission" date="2024-09" db="EMBL/GenBank/DDBJ databases">
        <title>Black Yeasts Isolated from many extreme environments.</title>
        <authorList>
            <person name="Coleine C."/>
            <person name="Stajich J.E."/>
            <person name="Selbmann L."/>
        </authorList>
    </citation>
    <scope>NUCLEOTIDE SEQUENCE</scope>
    <source>
        <strain evidence="1">CCFEE 5737</strain>
    </source>
</reference>
<gene>
    <name evidence="1" type="ORF">LTS18_006435</name>
</gene>
<sequence>MTTVERPSASALNEAVKSKVILITGSASGIGLASARLLAKHGAQLVIVDIDATKCRAATESIGNGAVWKTCDVSDWYQQVDLFQWIVSQFGALDVVMCNAGIDPELASSLPDGHPSREKARGKVFYDFSQDEMEEGPGGKGHVLKAPSTTILDVNVKGPLYNLKLAMHHMKALGKGGRIVFVGSANSYLPIPDQMIYVTSKHAVLGMMRAASRRQDCKDAGITICLLAPWTTVTPLTAEILETIPDEQIEKSSPDDLAWAVGYMCSADAQLINSKGFWVQGSQIKEVEGEFHKLTVGMSSSQGNDWML</sequence>
<comment type="caution">
    <text evidence="1">The sequence shown here is derived from an EMBL/GenBank/DDBJ whole genome shotgun (WGS) entry which is preliminary data.</text>
</comment>